<evidence type="ECO:0000313" key="2">
    <source>
        <dbReference type="EMBL" id="KAG1902037.1"/>
    </source>
</evidence>
<dbReference type="Proteomes" id="UP001195769">
    <property type="component" value="Unassembled WGS sequence"/>
</dbReference>
<gene>
    <name evidence="2" type="ORF">F5891DRAFT_1027112</name>
</gene>
<evidence type="ECO:0000313" key="3">
    <source>
        <dbReference type="Proteomes" id="UP001195769"/>
    </source>
</evidence>
<dbReference type="RefSeq" id="XP_041227612.1">
    <property type="nucleotide sequence ID" value="XM_041361433.1"/>
</dbReference>
<evidence type="ECO:0000259" key="1">
    <source>
        <dbReference type="Pfam" id="PF25534"/>
    </source>
</evidence>
<comment type="caution">
    <text evidence="2">The sequence shown here is derived from an EMBL/GenBank/DDBJ whole genome shotgun (WGS) entry which is preliminary data.</text>
</comment>
<keyword evidence="3" id="KW-1185">Reference proteome</keyword>
<protein>
    <recommendedName>
        <fullName evidence="1">DUF7918 domain-containing protein</fullName>
    </recommendedName>
</protein>
<dbReference type="PANTHER" id="PTHR36223">
    <property type="entry name" value="BETA-LACTAMASE-TYPE TRANSPEPTIDASE FOLD DOMAIN CONTAINING PROTEIN"/>
    <property type="match status" value="1"/>
</dbReference>
<dbReference type="PANTHER" id="PTHR36223:SF1">
    <property type="entry name" value="TRANSCRIPTION ELONGATION FACTOR EAF N-TERMINAL DOMAIN-CONTAINING PROTEIN"/>
    <property type="match status" value="1"/>
</dbReference>
<dbReference type="EMBL" id="JABBWK010000019">
    <property type="protein sequence ID" value="KAG1902037.1"/>
    <property type="molecule type" value="Genomic_DNA"/>
</dbReference>
<proteinExistence type="predicted"/>
<dbReference type="AlphaFoldDB" id="A0AAD4HMN2"/>
<dbReference type="Pfam" id="PF25534">
    <property type="entry name" value="DUF7918"/>
    <property type="match status" value="1"/>
</dbReference>
<sequence>MILGQLSASVFIDNQPLLEYQEDEPEVQPEGENIKTCWIASEAGKEFEIRGEILKPQRLGIWSSAFVDGLKCPPWVSPPRWTGTVEFDCISNGTDTGKLIFKDIDFTDSDDDSMLDDRSSGIGRIVLRLKRGKFIKVKTVRKARSDSESVRRAKLTRNAKLTGLARSKNVDGHTLHVHEGKVHERSKKGRDHRVGLGRRVPDQEEQTTYETVWNDEPATVFIFNFTSLDNLQAMDIAPRMSNLPIPVDGDSDNISIDTRIKELELELYLLHVKQTTGSTDQRPSTIKSEQ</sequence>
<accession>A0AAD4HMN2</accession>
<name>A0AAD4HMN2_9AGAM</name>
<dbReference type="InterPro" id="IPR057678">
    <property type="entry name" value="DUF7918"/>
</dbReference>
<feature type="domain" description="DUF7918" evidence="1">
    <location>
        <begin position="6"/>
        <end position="239"/>
    </location>
</feature>
<dbReference type="GeneID" id="64655731"/>
<organism evidence="2 3">
    <name type="scientific">Suillus fuscotomentosus</name>
    <dbReference type="NCBI Taxonomy" id="1912939"/>
    <lineage>
        <taxon>Eukaryota</taxon>
        <taxon>Fungi</taxon>
        <taxon>Dikarya</taxon>
        <taxon>Basidiomycota</taxon>
        <taxon>Agaricomycotina</taxon>
        <taxon>Agaricomycetes</taxon>
        <taxon>Agaricomycetidae</taxon>
        <taxon>Boletales</taxon>
        <taxon>Suillineae</taxon>
        <taxon>Suillaceae</taxon>
        <taxon>Suillus</taxon>
    </lineage>
</organism>
<reference evidence="2" key="1">
    <citation type="journal article" date="2020" name="New Phytol.">
        <title>Comparative genomics reveals dynamic genome evolution in host specialist ectomycorrhizal fungi.</title>
        <authorList>
            <person name="Lofgren L.A."/>
            <person name="Nguyen N.H."/>
            <person name="Vilgalys R."/>
            <person name="Ruytinx J."/>
            <person name="Liao H.L."/>
            <person name="Branco S."/>
            <person name="Kuo A."/>
            <person name="LaButti K."/>
            <person name="Lipzen A."/>
            <person name="Andreopoulos W."/>
            <person name="Pangilinan J."/>
            <person name="Riley R."/>
            <person name="Hundley H."/>
            <person name="Na H."/>
            <person name="Barry K."/>
            <person name="Grigoriev I.V."/>
            <person name="Stajich J.E."/>
            <person name="Kennedy P.G."/>
        </authorList>
    </citation>
    <scope>NUCLEOTIDE SEQUENCE</scope>
    <source>
        <strain evidence="2">FC203</strain>
    </source>
</reference>